<dbReference type="PANTHER" id="PTHR33841:SF1">
    <property type="entry name" value="DNA METHYLTRANSFERASE A"/>
    <property type="match status" value="1"/>
</dbReference>
<evidence type="ECO:0000256" key="3">
    <source>
        <dbReference type="ARBA" id="ARBA00022679"/>
    </source>
</evidence>
<proteinExistence type="predicted"/>
<comment type="catalytic activity">
    <reaction evidence="5">
        <text>a 2'-deoxyadenosine in DNA + S-adenosyl-L-methionine = an N(6)-methyl-2'-deoxyadenosine in DNA + S-adenosyl-L-homocysteine + H(+)</text>
        <dbReference type="Rhea" id="RHEA:15197"/>
        <dbReference type="Rhea" id="RHEA-COMP:12418"/>
        <dbReference type="Rhea" id="RHEA-COMP:12419"/>
        <dbReference type="ChEBI" id="CHEBI:15378"/>
        <dbReference type="ChEBI" id="CHEBI:57856"/>
        <dbReference type="ChEBI" id="CHEBI:59789"/>
        <dbReference type="ChEBI" id="CHEBI:90615"/>
        <dbReference type="ChEBI" id="CHEBI:90616"/>
        <dbReference type="EC" id="2.1.1.72"/>
    </reaction>
</comment>
<sequence>MASQTRTYEKKKLLGQVYTPFPIVDKILQDSGLYNVDLTNKKILDPACGDGRFLVPIVEHIIKSTDNEQLIIVLSQIYGWDVDRNALEICRKNLDALVEPLGISIRWNLKLCDALKQVEKRLKFDFIVGNPPYIRIQHLPIKQRTFIQSHYHFCKKGSTDAYIAFFELASKLLSPDGICGFITPNGFLTSETGKPLRSYFQQNGNLKQITNYGSVPVFGNTATYSAITIFGNGKQENSEQENFTFEQCENTDLQYQNRQIHFSELPELKPWQLSVSAYEHIKGHRLGDICQISVGVTTLADAYYLFSIISEDEDIVYAKSKNGLFVHLEKGILKPIIKASKLKSSTDPVTEYILFPYQKDAAGKQRIIPEDILQNHFPQTFSYLLKVKPALDRRDNGKPNAVAWYAFGRAQGLDSTFGKKIVFSPMNRAPNFVLYDNPDVTVYSGYFIKYDGNYDALLAQLNSPRMAGFIAVAGRDFQGGYKGYNKKIIENFIVTLPA</sequence>
<dbReference type="PROSITE" id="PS00092">
    <property type="entry name" value="N6_MTASE"/>
    <property type="match status" value="1"/>
</dbReference>
<dbReference type="InterPro" id="IPR029063">
    <property type="entry name" value="SAM-dependent_MTases_sf"/>
</dbReference>
<feature type="domain" description="Type II methyltransferase M.TaqI-like" evidence="6">
    <location>
        <begin position="113"/>
        <end position="218"/>
    </location>
</feature>
<dbReference type="InterPro" id="IPR050953">
    <property type="entry name" value="N4_N6_ade-DNA_methylase"/>
</dbReference>
<dbReference type="GO" id="GO:0009007">
    <property type="term" value="F:site-specific DNA-methyltransferase (adenine-specific) activity"/>
    <property type="evidence" value="ECO:0007669"/>
    <property type="project" value="UniProtKB-EC"/>
</dbReference>
<dbReference type="CDD" id="cd02440">
    <property type="entry name" value="AdoMet_MTases"/>
    <property type="match status" value="1"/>
</dbReference>
<dbReference type="InterPro" id="IPR011639">
    <property type="entry name" value="MethylTrfase_TaqI-like_dom"/>
</dbReference>
<dbReference type="EC" id="2.1.1.72" evidence="1"/>
<dbReference type="Pfam" id="PF07669">
    <property type="entry name" value="Eco57I"/>
    <property type="match status" value="1"/>
</dbReference>
<keyword evidence="8" id="KW-1185">Reference proteome</keyword>
<evidence type="ECO:0000256" key="5">
    <source>
        <dbReference type="ARBA" id="ARBA00047942"/>
    </source>
</evidence>
<dbReference type="Proteomes" id="UP000190897">
    <property type="component" value="Unassembled WGS sequence"/>
</dbReference>
<evidence type="ECO:0000313" key="8">
    <source>
        <dbReference type="Proteomes" id="UP000190897"/>
    </source>
</evidence>
<dbReference type="GO" id="GO:0003676">
    <property type="term" value="F:nucleic acid binding"/>
    <property type="evidence" value="ECO:0007669"/>
    <property type="project" value="InterPro"/>
</dbReference>
<keyword evidence="3" id="KW-0808">Transferase</keyword>
<reference evidence="8" key="1">
    <citation type="submission" date="2017-02" db="EMBL/GenBank/DDBJ databases">
        <authorList>
            <person name="Varghese N."/>
            <person name="Submissions S."/>
        </authorList>
    </citation>
    <scope>NUCLEOTIDE SEQUENCE [LARGE SCALE GENOMIC DNA]</scope>
    <source>
        <strain evidence="8">DSM 22270</strain>
    </source>
</reference>
<dbReference type="RefSeq" id="WP_082214922.1">
    <property type="nucleotide sequence ID" value="NZ_FUZA01000002.1"/>
</dbReference>
<dbReference type="PRINTS" id="PR00507">
    <property type="entry name" value="N12N6MTFRASE"/>
</dbReference>
<organism evidence="7 8">
    <name type="scientific">Dyadobacter psychrophilus</name>
    <dbReference type="NCBI Taxonomy" id="651661"/>
    <lineage>
        <taxon>Bacteria</taxon>
        <taxon>Pseudomonadati</taxon>
        <taxon>Bacteroidota</taxon>
        <taxon>Cytophagia</taxon>
        <taxon>Cytophagales</taxon>
        <taxon>Spirosomataceae</taxon>
        <taxon>Dyadobacter</taxon>
    </lineage>
</organism>
<dbReference type="STRING" id="651661.SAMN05660293_02440"/>
<dbReference type="AlphaFoldDB" id="A0A1T5EH65"/>
<evidence type="ECO:0000256" key="1">
    <source>
        <dbReference type="ARBA" id="ARBA00011900"/>
    </source>
</evidence>
<dbReference type="PANTHER" id="PTHR33841">
    <property type="entry name" value="DNA METHYLTRANSFERASE YEEA-RELATED"/>
    <property type="match status" value="1"/>
</dbReference>
<dbReference type="Gene3D" id="3.40.50.150">
    <property type="entry name" value="Vaccinia Virus protein VP39"/>
    <property type="match status" value="1"/>
</dbReference>
<evidence type="ECO:0000259" key="6">
    <source>
        <dbReference type="Pfam" id="PF07669"/>
    </source>
</evidence>
<dbReference type="GO" id="GO:0006304">
    <property type="term" value="P:DNA modification"/>
    <property type="evidence" value="ECO:0007669"/>
    <property type="project" value="InterPro"/>
</dbReference>
<dbReference type="InterPro" id="IPR002052">
    <property type="entry name" value="DNA_methylase_N6_adenine_CS"/>
</dbReference>
<gene>
    <name evidence="7" type="ORF">SAMN05660293_02440</name>
</gene>
<dbReference type="OrthoDB" id="32195at2"/>
<dbReference type="SUPFAM" id="SSF53335">
    <property type="entry name" value="S-adenosyl-L-methionine-dependent methyltransferases"/>
    <property type="match status" value="1"/>
</dbReference>
<dbReference type="EMBL" id="FUZA01000002">
    <property type="protein sequence ID" value="SKB83080.1"/>
    <property type="molecule type" value="Genomic_DNA"/>
</dbReference>
<keyword evidence="4" id="KW-0949">S-adenosyl-L-methionine</keyword>
<accession>A0A1T5EH65</accession>
<keyword evidence="2 7" id="KW-0489">Methyltransferase</keyword>
<evidence type="ECO:0000313" key="7">
    <source>
        <dbReference type="EMBL" id="SKB83080.1"/>
    </source>
</evidence>
<protein>
    <recommendedName>
        <fullName evidence="1">site-specific DNA-methyltransferase (adenine-specific)</fullName>
        <ecNumber evidence="1">2.1.1.72</ecNumber>
    </recommendedName>
</protein>
<name>A0A1T5EH65_9BACT</name>
<evidence type="ECO:0000256" key="2">
    <source>
        <dbReference type="ARBA" id="ARBA00022603"/>
    </source>
</evidence>
<dbReference type="GO" id="GO:0032259">
    <property type="term" value="P:methylation"/>
    <property type="evidence" value="ECO:0007669"/>
    <property type="project" value="UniProtKB-KW"/>
</dbReference>
<evidence type="ECO:0000256" key="4">
    <source>
        <dbReference type="ARBA" id="ARBA00022691"/>
    </source>
</evidence>